<dbReference type="EMBL" id="JAGSMN010000991">
    <property type="protein sequence ID" value="MBR7677581.1"/>
    <property type="molecule type" value="Genomic_DNA"/>
</dbReference>
<keyword evidence="3" id="KW-0813">Transport</keyword>
<comment type="subcellular location">
    <subcellularLocation>
        <location evidence="1">Cell envelope</location>
    </subcellularLocation>
</comment>
<gene>
    <name evidence="8" type="ORF">KDA82_32245</name>
</gene>
<feature type="signal peptide" evidence="6">
    <location>
        <begin position="1"/>
        <end position="30"/>
    </location>
</feature>
<keyword evidence="4 6" id="KW-0732">Signal</keyword>
<dbReference type="Pfam" id="PF01497">
    <property type="entry name" value="Peripla_BP_2"/>
    <property type="match status" value="1"/>
</dbReference>
<evidence type="ECO:0000256" key="2">
    <source>
        <dbReference type="ARBA" id="ARBA00008814"/>
    </source>
</evidence>
<dbReference type="PANTHER" id="PTHR30532:SF25">
    <property type="entry name" value="IRON(III) DICITRATE-BINDING PERIPLASMIC PROTEIN"/>
    <property type="match status" value="1"/>
</dbReference>
<dbReference type="SUPFAM" id="SSF53807">
    <property type="entry name" value="Helical backbone' metal receptor"/>
    <property type="match status" value="1"/>
</dbReference>
<keyword evidence="9" id="KW-1185">Reference proteome</keyword>
<proteinExistence type="inferred from homology"/>
<protein>
    <submittedName>
        <fullName evidence="8">Iron-siderophore ABC transporter substrate-binding protein</fullName>
    </submittedName>
</protein>
<evidence type="ECO:0000313" key="8">
    <source>
        <dbReference type="EMBL" id="MBR7677581.1"/>
    </source>
</evidence>
<organism evidence="8 9">
    <name type="scientific">Streptomyces daliensis</name>
    <dbReference type="NCBI Taxonomy" id="299421"/>
    <lineage>
        <taxon>Bacteria</taxon>
        <taxon>Bacillati</taxon>
        <taxon>Actinomycetota</taxon>
        <taxon>Actinomycetes</taxon>
        <taxon>Kitasatosporales</taxon>
        <taxon>Streptomycetaceae</taxon>
        <taxon>Streptomyces</taxon>
    </lineage>
</organism>
<dbReference type="InterPro" id="IPR002491">
    <property type="entry name" value="ABC_transptr_periplasmic_BD"/>
</dbReference>
<comment type="caution">
    <text evidence="8">The sequence shown here is derived from an EMBL/GenBank/DDBJ whole genome shotgun (WGS) entry which is preliminary data.</text>
</comment>
<comment type="similarity">
    <text evidence="2">Belongs to the bacterial solute-binding protein 8 family.</text>
</comment>
<dbReference type="Proteomes" id="UP000675554">
    <property type="component" value="Unassembled WGS sequence"/>
</dbReference>
<accession>A0A8T4IYT2</accession>
<dbReference type="PROSITE" id="PS50983">
    <property type="entry name" value="FE_B12_PBP"/>
    <property type="match status" value="1"/>
</dbReference>
<dbReference type="PANTHER" id="PTHR30532">
    <property type="entry name" value="IRON III DICITRATE-BINDING PERIPLASMIC PROTEIN"/>
    <property type="match status" value="1"/>
</dbReference>
<evidence type="ECO:0000256" key="3">
    <source>
        <dbReference type="ARBA" id="ARBA00022448"/>
    </source>
</evidence>
<dbReference type="PROSITE" id="PS51257">
    <property type="entry name" value="PROKAR_LIPOPROTEIN"/>
    <property type="match status" value="1"/>
</dbReference>
<dbReference type="Gene3D" id="3.40.50.1980">
    <property type="entry name" value="Nitrogenase molybdenum iron protein domain"/>
    <property type="match status" value="2"/>
</dbReference>
<feature type="region of interest" description="Disordered" evidence="5">
    <location>
        <begin position="33"/>
        <end position="59"/>
    </location>
</feature>
<name>A0A8T4IYT2_9ACTN</name>
<dbReference type="GO" id="GO:1901678">
    <property type="term" value="P:iron coordination entity transport"/>
    <property type="evidence" value="ECO:0007669"/>
    <property type="project" value="UniProtKB-ARBA"/>
</dbReference>
<sequence length="334" mass="35464">MKATSPSSLQRRRRATVVALLLSAALGLSACGSGADPDPDADGGAKRNQGTHPVKTAKGVVSVPNEPERVVVLDTAELDSAVTLGVKPVGATKADVGKSFLGYLPDEKVEGIENVGTIGSPSLEKIAALKPDLILTSAVRDDKNYSQLKAIAPTVMTESTGYPWKRNFRTHADALGKKDEAEKVLADYERHAGEVTAALGGAAEAKDIETNVVRFVEGADTRVYGEKSFIATVLKDVGLGRPKVAREAKDYGGLATDISPERIDEADADAVFYTSYGSPGKSGEEKAVKSPLWKNMRAVKDGQVFHVEDELWIQGIGYTAANRVLDEIEKDLAG</sequence>
<evidence type="ECO:0000313" key="9">
    <source>
        <dbReference type="Proteomes" id="UP000675554"/>
    </source>
</evidence>
<evidence type="ECO:0000256" key="1">
    <source>
        <dbReference type="ARBA" id="ARBA00004196"/>
    </source>
</evidence>
<dbReference type="InterPro" id="IPR051313">
    <property type="entry name" value="Bact_iron-sidero_bind"/>
</dbReference>
<evidence type="ECO:0000256" key="4">
    <source>
        <dbReference type="ARBA" id="ARBA00022729"/>
    </source>
</evidence>
<evidence type="ECO:0000256" key="6">
    <source>
        <dbReference type="SAM" id="SignalP"/>
    </source>
</evidence>
<feature type="domain" description="Fe/B12 periplasmic-binding" evidence="7">
    <location>
        <begin position="69"/>
        <end position="334"/>
    </location>
</feature>
<dbReference type="CDD" id="cd01146">
    <property type="entry name" value="FhuD"/>
    <property type="match status" value="1"/>
</dbReference>
<dbReference type="GO" id="GO:0030288">
    <property type="term" value="C:outer membrane-bounded periplasmic space"/>
    <property type="evidence" value="ECO:0007669"/>
    <property type="project" value="TreeGrafter"/>
</dbReference>
<feature type="chain" id="PRO_5039502632" evidence="6">
    <location>
        <begin position="31"/>
        <end position="334"/>
    </location>
</feature>
<evidence type="ECO:0000259" key="7">
    <source>
        <dbReference type="PROSITE" id="PS50983"/>
    </source>
</evidence>
<evidence type="ECO:0000256" key="5">
    <source>
        <dbReference type="SAM" id="MobiDB-lite"/>
    </source>
</evidence>
<reference evidence="8" key="1">
    <citation type="submission" date="2021-04" db="EMBL/GenBank/DDBJ databases">
        <title>Sequencing of actinobacteria type strains.</title>
        <authorList>
            <person name="Nguyen G.-S."/>
            <person name="Wentzel A."/>
        </authorList>
    </citation>
    <scope>NUCLEOTIDE SEQUENCE</scope>
    <source>
        <strain evidence="8">DSM 42095</strain>
    </source>
</reference>
<dbReference type="AlphaFoldDB" id="A0A8T4IYT2"/>